<dbReference type="InterPro" id="IPR045584">
    <property type="entry name" value="Pilin-like"/>
</dbReference>
<gene>
    <name evidence="2" type="ORF">STPYR_10359</name>
</gene>
<evidence type="ECO:0000313" key="2">
    <source>
        <dbReference type="EMBL" id="SBV35429.1"/>
    </source>
</evidence>
<dbReference type="Pfam" id="PF16732">
    <property type="entry name" value="ComP_DUS"/>
    <property type="match status" value="1"/>
</dbReference>
<dbReference type="PROSITE" id="PS00409">
    <property type="entry name" value="PROKAR_NTER_METHYL"/>
    <property type="match status" value="1"/>
</dbReference>
<keyword evidence="1" id="KW-1133">Transmembrane helix</keyword>
<organism evidence="2">
    <name type="scientific">uncultured Stenotrophomonas sp</name>
    <dbReference type="NCBI Taxonomy" id="165438"/>
    <lineage>
        <taxon>Bacteria</taxon>
        <taxon>Pseudomonadati</taxon>
        <taxon>Pseudomonadota</taxon>
        <taxon>Gammaproteobacteria</taxon>
        <taxon>Lysobacterales</taxon>
        <taxon>Lysobacteraceae</taxon>
        <taxon>Stenotrophomonas</taxon>
        <taxon>environmental samples</taxon>
    </lineage>
</organism>
<dbReference type="NCBIfam" id="TIGR02532">
    <property type="entry name" value="IV_pilin_GFxxxE"/>
    <property type="match status" value="1"/>
</dbReference>
<name>A0A1Y5PZK3_9GAMM</name>
<keyword evidence="1" id="KW-0812">Transmembrane</keyword>
<dbReference type="InterPro" id="IPR012902">
    <property type="entry name" value="N_methyl_site"/>
</dbReference>
<evidence type="ECO:0000256" key="1">
    <source>
        <dbReference type="SAM" id="Phobius"/>
    </source>
</evidence>
<keyword evidence="1" id="KW-0472">Membrane</keyword>
<dbReference type="Gene3D" id="3.30.700.10">
    <property type="entry name" value="Glycoprotein, Type 4 Pilin"/>
    <property type="match status" value="1"/>
</dbReference>
<reference evidence="2" key="1">
    <citation type="submission" date="2016-03" db="EMBL/GenBank/DDBJ databases">
        <authorList>
            <person name="Ploux O."/>
        </authorList>
    </citation>
    <scope>NUCLEOTIDE SEQUENCE</scope>
    <source>
        <strain evidence="2">UC10</strain>
    </source>
</reference>
<dbReference type="InterPro" id="IPR031982">
    <property type="entry name" value="PilE-like"/>
</dbReference>
<dbReference type="EMBL" id="FLTS01000001">
    <property type="protein sequence ID" value="SBV35429.1"/>
    <property type="molecule type" value="Genomic_DNA"/>
</dbReference>
<dbReference type="PANTHER" id="PTHR30093:SF47">
    <property type="entry name" value="TYPE IV PILUS NON-CORE MINOR PILIN PILE"/>
    <property type="match status" value="1"/>
</dbReference>
<dbReference type="PANTHER" id="PTHR30093">
    <property type="entry name" value="GENERAL SECRETION PATHWAY PROTEIN G"/>
    <property type="match status" value="1"/>
</dbReference>
<dbReference type="Pfam" id="PF07963">
    <property type="entry name" value="N_methyl"/>
    <property type="match status" value="1"/>
</dbReference>
<dbReference type="GO" id="GO:0043683">
    <property type="term" value="P:type IV pilus assembly"/>
    <property type="evidence" value="ECO:0007669"/>
    <property type="project" value="InterPro"/>
</dbReference>
<accession>A0A1Y5PZK3</accession>
<protein>
    <submittedName>
        <fullName evidence="2">Prepilin-type N-terminal cleavage/methylation domain-containing protein</fullName>
    </submittedName>
</protein>
<proteinExistence type="predicted"/>
<feature type="transmembrane region" description="Helical" evidence="1">
    <location>
        <begin position="16"/>
        <end position="39"/>
    </location>
</feature>
<dbReference type="SUPFAM" id="SSF54523">
    <property type="entry name" value="Pili subunits"/>
    <property type="match status" value="1"/>
</dbReference>
<dbReference type="AlphaFoldDB" id="A0A1Y5PZK3"/>
<sequence>MEPIDRMQRKSGQSGFTLIEIMIVVVIIAVLASIAYPSYQRYVIKSRRAAVAACLQQHAQLMERHYTTNLTYVGAAAPSCEANLAKFYVVGFDGAVAARSYTIRAVPTSSQPDSSCGTLTLNAQGVRTESGSGTTADCW</sequence>